<gene>
    <name evidence="2" type="ORF">BKCO1_8300033</name>
</gene>
<evidence type="ECO:0000313" key="2">
    <source>
        <dbReference type="EMBL" id="OJD29354.1"/>
    </source>
</evidence>
<dbReference type="Pfam" id="PF13095">
    <property type="entry name" value="FTA2"/>
    <property type="match status" value="1"/>
</dbReference>
<dbReference type="Proteomes" id="UP000183809">
    <property type="component" value="Unassembled WGS sequence"/>
</dbReference>
<feature type="region of interest" description="Disordered" evidence="1">
    <location>
        <begin position="69"/>
        <end position="96"/>
    </location>
</feature>
<feature type="compositionally biased region" description="Low complexity" evidence="1">
    <location>
        <begin position="69"/>
        <end position="81"/>
    </location>
</feature>
<keyword evidence="3" id="KW-1185">Reference proteome</keyword>
<feature type="compositionally biased region" description="Basic residues" evidence="1">
    <location>
        <begin position="7"/>
        <end position="18"/>
    </location>
</feature>
<accession>A0A1J9QMQ5</accession>
<dbReference type="InterPro" id="IPR025213">
    <property type="entry name" value="Sim4_Fta2"/>
</dbReference>
<evidence type="ECO:0000313" key="3">
    <source>
        <dbReference type="Proteomes" id="UP000183809"/>
    </source>
</evidence>
<reference evidence="2 3" key="1">
    <citation type="submission" date="2016-10" db="EMBL/GenBank/DDBJ databases">
        <title>Proteomics and genomics reveal pathogen-plant mechanisms compatible with a hemibiotrophic lifestyle of Diplodia corticola.</title>
        <authorList>
            <person name="Fernandes I."/>
            <person name="De Jonge R."/>
            <person name="Van De Peer Y."/>
            <person name="Devreese B."/>
            <person name="Alves A."/>
            <person name="Esteves A.C."/>
        </authorList>
    </citation>
    <scope>NUCLEOTIDE SEQUENCE [LARGE SCALE GENOMIC DNA]</scope>
    <source>
        <strain evidence="2 3">CBS 112549</strain>
    </source>
</reference>
<organism evidence="2 3">
    <name type="scientific">Diplodia corticola</name>
    <dbReference type="NCBI Taxonomy" id="236234"/>
    <lineage>
        <taxon>Eukaryota</taxon>
        <taxon>Fungi</taxon>
        <taxon>Dikarya</taxon>
        <taxon>Ascomycota</taxon>
        <taxon>Pezizomycotina</taxon>
        <taxon>Dothideomycetes</taxon>
        <taxon>Dothideomycetes incertae sedis</taxon>
        <taxon>Botryosphaeriales</taxon>
        <taxon>Botryosphaeriaceae</taxon>
        <taxon>Diplodia</taxon>
    </lineage>
</organism>
<comment type="caution">
    <text evidence="2">The sequence shown here is derived from an EMBL/GenBank/DDBJ whole genome shotgun (WGS) entry which is preliminary data.</text>
</comment>
<proteinExistence type="predicted"/>
<feature type="compositionally biased region" description="Basic and acidic residues" evidence="1">
    <location>
        <begin position="19"/>
        <end position="29"/>
    </location>
</feature>
<dbReference type="GeneID" id="31019791"/>
<dbReference type="EMBL" id="MNUE01000083">
    <property type="protein sequence ID" value="OJD29354.1"/>
    <property type="molecule type" value="Genomic_DNA"/>
</dbReference>
<dbReference type="RefSeq" id="XP_020125614.1">
    <property type="nucleotide sequence ID" value="XM_020279528.1"/>
</dbReference>
<feature type="region of interest" description="Disordered" evidence="1">
    <location>
        <begin position="1"/>
        <end position="48"/>
    </location>
</feature>
<evidence type="ECO:0000256" key="1">
    <source>
        <dbReference type="SAM" id="MobiDB-lite"/>
    </source>
</evidence>
<protein>
    <submittedName>
        <fullName evidence="2">Uncharacterized protein</fullName>
    </submittedName>
</protein>
<dbReference type="STRING" id="236234.A0A1J9QMQ5"/>
<dbReference type="OrthoDB" id="3432781at2759"/>
<name>A0A1J9QMQ5_9PEZI</name>
<sequence length="346" mass="39604">MASHSAQNRRSHTGRAKRTRPESREEKRLARGAVRNGGLLPGCDGPKMHPFKHRRARILYDALISSNDATNTATSSSGADSGSDEAMSIDDETTSGSEGHVFKVKIDSKVYALKLFKFFDMEAARSEFFSVDNEDIGDKEFEEHIDPFYAECRAYGAIQEKIYHGHPPPDEKDWVAAPCYGYLHISAADEAVIRGKFNIEDWNRPEGGDHAKPIRALVKEFIEQEDAVDTKRRSVRRMRKDLLMIRSAGVYTRDLFARNYRGGLLVDFGQSFTEPHCALRVLPKRQANAEKQQDLRLFYRMMERLRVQYSVRTMPERVIPTRQGTFRRETQDLWELDGTGNARRII</sequence>
<dbReference type="AlphaFoldDB" id="A0A1J9QMQ5"/>